<feature type="region of interest" description="Disordered" evidence="6">
    <location>
        <begin position="276"/>
        <end position="353"/>
    </location>
</feature>
<keyword evidence="5" id="KW-0175">Coiled coil</keyword>
<evidence type="ECO:0000256" key="6">
    <source>
        <dbReference type="SAM" id="MobiDB-lite"/>
    </source>
</evidence>
<dbReference type="SMART" id="SM00415">
    <property type="entry name" value="HSF"/>
    <property type="match status" value="1"/>
</dbReference>
<dbReference type="InterPro" id="IPR036390">
    <property type="entry name" value="WH_DNA-bd_sf"/>
</dbReference>
<dbReference type="GO" id="GO:0005634">
    <property type="term" value="C:nucleus"/>
    <property type="evidence" value="ECO:0007669"/>
    <property type="project" value="UniProtKB-SubCell"/>
</dbReference>
<dbReference type="EMBL" id="JABMIG020000030">
    <property type="protein sequence ID" value="KAL3800852.1"/>
    <property type="molecule type" value="Genomic_DNA"/>
</dbReference>
<dbReference type="InterPro" id="IPR000232">
    <property type="entry name" value="HSF_DNA-bd"/>
</dbReference>
<proteinExistence type="inferred from homology"/>
<evidence type="ECO:0000256" key="4">
    <source>
        <dbReference type="RuleBase" id="RU004020"/>
    </source>
</evidence>
<dbReference type="PANTHER" id="PTHR10015:SF206">
    <property type="entry name" value="HSF-TYPE DNA-BINDING DOMAIN-CONTAINING PROTEIN"/>
    <property type="match status" value="1"/>
</dbReference>
<feature type="compositionally biased region" description="Polar residues" evidence="6">
    <location>
        <begin position="404"/>
        <end position="416"/>
    </location>
</feature>
<feature type="domain" description="HSF-type DNA-binding" evidence="7">
    <location>
        <begin position="181"/>
        <end position="276"/>
    </location>
</feature>
<dbReference type="AlphaFoldDB" id="A0ABD3QKZ5"/>
<dbReference type="Gene3D" id="1.10.10.10">
    <property type="entry name" value="Winged helix-like DNA-binding domain superfamily/Winged helix DNA-binding domain"/>
    <property type="match status" value="1"/>
</dbReference>
<dbReference type="Pfam" id="PF00447">
    <property type="entry name" value="HSF_DNA-bind"/>
    <property type="match status" value="1"/>
</dbReference>
<comment type="caution">
    <text evidence="8">The sequence shown here is derived from an EMBL/GenBank/DDBJ whole genome shotgun (WGS) entry which is preliminary data.</text>
</comment>
<keyword evidence="3" id="KW-0539">Nucleus</keyword>
<dbReference type="GO" id="GO:0003677">
    <property type="term" value="F:DNA binding"/>
    <property type="evidence" value="ECO:0007669"/>
    <property type="project" value="UniProtKB-KW"/>
</dbReference>
<name>A0ABD3QKZ5_9STRA</name>
<dbReference type="InterPro" id="IPR036388">
    <property type="entry name" value="WH-like_DNA-bd_sf"/>
</dbReference>
<gene>
    <name evidence="8" type="ORF">HJC23_001689</name>
</gene>
<dbReference type="Proteomes" id="UP001516023">
    <property type="component" value="Unassembled WGS sequence"/>
</dbReference>
<protein>
    <recommendedName>
        <fullName evidence="7">HSF-type DNA-binding domain-containing protein</fullName>
    </recommendedName>
</protein>
<evidence type="ECO:0000313" key="9">
    <source>
        <dbReference type="Proteomes" id="UP001516023"/>
    </source>
</evidence>
<comment type="similarity">
    <text evidence="4">Belongs to the HSF family.</text>
</comment>
<evidence type="ECO:0000259" key="7">
    <source>
        <dbReference type="SMART" id="SM00415"/>
    </source>
</evidence>
<dbReference type="PRINTS" id="PR00056">
    <property type="entry name" value="HSFDOMAIN"/>
</dbReference>
<feature type="region of interest" description="Disordered" evidence="6">
    <location>
        <begin position="400"/>
        <end position="421"/>
    </location>
</feature>
<dbReference type="SUPFAM" id="SSF46785">
    <property type="entry name" value="Winged helix' DNA-binding domain"/>
    <property type="match status" value="1"/>
</dbReference>
<feature type="compositionally biased region" description="Basic and acidic residues" evidence="6">
    <location>
        <begin position="337"/>
        <end position="346"/>
    </location>
</feature>
<evidence type="ECO:0000256" key="1">
    <source>
        <dbReference type="ARBA" id="ARBA00004123"/>
    </source>
</evidence>
<evidence type="ECO:0000256" key="2">
    <source>
        <dbReference type="ARBA" id="ARBA00023125"/>
    </source>
</evidence>
<dbReference type="FunFam" id="1.10.10.10:FF:000479">
    <property type="entry name" value="Predicted protein"/>
    <property type="match status" value="1"/>
</dbReference>
<organism evidence="8 9">
    <name type="scientific">Cyclotella cryptica</name>
    <dbReference type="NCBI Taxonomy" id="29204"/>
    <lineage>
        <taxon>Eukaryota</taxon>
        <taxon>Sar</taxon>
        <taxon>Stramenopiles</taxon>
        <taxon>Ochrophyta</taxon>
        <taxon>Bacillariophyta</taxon>
        <taxon>Coscinodiscophyceae</taxon>
        <taxon>Thalassiosirophycidae</taxon>
        <taxon>Stephanodiscales</taxon>
        <taxon>Stephanodiscaceae</taxon>
        <taxon>Cyclotella</taxon>
    </lineage>
</organism>
<comment type="subcellular location">
    <subcellularLocation>
        <location evidence="1">Nucleus</location>
    </subcellularLocation>
</comment>
<reference evidence="8 9" key="1">
    <citation type="journal article" date="2020" name="G3 (Bethesda)">
        <title>Improved Reference Genome for Cyclotella cryptica CCMP332, a Model for Cell Wall Morphogenesis, Salinity Adaptation, and Lipid Production in Diatoms (Bacillariophyta).</title>
        <authorList>
            <person name="Roberts W.R."/>
            <person name="Downey K.M."/>
            <person name="Ruck E.C."/>
            <person name="Traller J.C."/>
            <person name="Alverson A.J."/>
        </authorList>
    </citation>
    <scope>NUCLEOTIDE SEQUENCE [LARGE SCALE GENOMIC DNA]</scope>
    <source>
        <strain evidence="8 9">CCMP332</strain>
    </source>
</reference>
<keyword evidence="2" id="KW-0238">DNA-binding</keyword>
<evidence type="ECO:0000256" key="5">
    <source>
        <dbReference type="SAM" id="Coils"/>
    </source>
</evidence>
<dbReference type="PANTHER" id="PTHR10015">
    <property type="entry name" value="HEAT SHOCK TRANSCRIPTION FACTOR"/>
    <property type="match status" value="1"/>
</dbReference>
<evidence type="ECO:0000256" key="3">
    <source>
        <dbReference type="ARBA" id="ARBA00023242"/>
    </source>
</evidence>
<accession>A0ABD3QKZ5</accession>
<keyword evidence="9" id="KW-1185">Reference proteome</keyword>
<feature type="coiled-coil region" evidence="5">
    <location>
        <begin position="140"/>
        <end position="168"/>
    </location>
</feature>
<evidence type="ECO:0000313" key="8">
    <source>
        <dbReference type="EMBL" id="KAL3800852.1"/>
    </source>
</evidence>
<sequence>MVLIMNSRASSPDSVEILRLLEADNNYDDEILAGIDLDVHRPGRTASRAPPARNQLHQSVISSPRYAAFAASTTVRHAEALLTTSAEDADATTLVHPPMTKQPPFPTFEFPSQGFDITQSVANHSYTDYAVVSDDDLEMLERKESLLSQASNEKEEIAREKIKELAERFGPAKNFNPEGAANSHFPGKLIQVLNRGDLDEVIGWMPHGRAFKVKDTDACTTDVLPRFFKQTKYASFIRQLNLWGFNRIARGTDAGAYYHELFLRGRPNLAMRMRRQKIKGTGSKSSSSHCDEPNFYKLPSMPDLNPDRAVPPLPPLTATGVSDAKTSSAKVSVRKKQPVEKTERSASPEVFPTPAEYTKKPEFSFVSFGRMIQNNGSSDDGLESVSPPELKQRDTVLIGRGADNNGSKPASHTNPMNGPPHFGWNPPCAKSQWTTECVAVTNDTKPFCQPCLEPSDLPPNTYQTNDSNELYTNAHSPAPDKDLFVNGMFDWAAGMDSFNCDALVGMTGHPSHSHPTDVADPNFNMKDINPVYEKSLFASSEFLEWDAVAEICESDLQKSLVDQNRKSYPASVTNQDVMLNDYPLQVNQQNMHVQQRTNRPLESLASAIQDPTNPNVFHMLEHVPDSIPQAFLQLSSIQSHGSMQNLFQQPSWINIPDSMPNSFQQLSQLMMQNDEVNMQADMSQPVVNSTHFHGKCRRFSL</sequence>